<protein>
    <recommendedName>
        <fullName evidence="4">YggT family protein</fullName>
    </recommendedName>
</protein>
<dbReference type="EMBL" id="CP031047">
    <property type="protein sequence ID" value="QDZ24596.1"/>
    <property type="molecule type" value="Genomic_DNA"/>
</dbReference>
<sequence>MKAGARVRVRGVTLAAVPRGEALRRRQGKRRTAGDATTRLGALGLGPSGTGAEAKWWSWRSESLEEALAKYPDAVGGRGEGQEREDVGGRPGCVGGAAARTAAPAAIALQASLFGTVLDVFYVAVLVRILTSWFPNLPPLLDPVVNLARQITEPVFQPFRQLIPPLRLGNSLVDISGILVIFLINFLRRYA</sequence>
<keyword evidence="3" id="KW-1185">Reference proteome</keyword>
<keyword evidence="1" id="KW-0472">Membrane</keyword>
<organism evidence="2 3">
    <name type="scientific">Chloropicon primus</name>
    <dbReference type="NCBI Taxonomy" id="1764295"/>
    <lineage>
        <taxon>Eukaryota</taxon>
        <taxon>Viridiplantae</taxon>
        <taxon>Chlorophyta</taxon>
        <taxon>Chloropicophyceae</taxon>
        <taxon>Chloropicales</taxon>
        <taxon>Chloropicaceae</taxon>
        <taxon>Chloropicon</taxon>
    </lineage>
</organism>
<dbReference type="PANTHER" id="PTHR33219">
    <property type="entry name" value="YLMG HOMOLOG PROTEIN 2, CHLOROPLASTIC"/>
    <property type="match status" value="1"/>
</dbReference>
<proteinExistence type="predicted"/>
<dbReference type="InterPro" id="IPR003425">
    <property type="entry name" value="CCB3/YggT"/>
</dbReference>
<evidence type="ECO:0008006" key="4">
    <source>
        <dbReference type="Google" id="ProtNLM"/>
    </source>
</evidence>
<name>A0A5B8MWP5_9CHLO</name>
<feature type="transmembrane region" description="Helical" evidence="1">
    <location>
        <begin position="168"/>
        <end position="187"/>
    </location>
</feature>
<dbReference type="Pfam" id="PF02325">
    <property type="entry name" value="CCB3_YggT"/>
    <property type="match status" value="1"/>
</dbReference>
<keyword evidence="1" id="KW-0812">Transmembrane</keyword>
<evidence type="ECO:0000256" key="1">
    <source>
        <dbReference type="SAM" id="Phobius"/>
    </source>
</evidence>
<feature type="transmembrane region" description="Helical" evidence="1">
    <location>
        <begin position="113"/>
        <end position="134"/>
    </location>
</feature>
<dbReference type="PANTHER" id="PTHR33219:SF14">
    <property type="entry name" value="PROTEIN COFACTOR ASSEMBLY OF COMPLEX C SUBUNIT B CCB3, CHLOROPLASTIC-RELATED"/>
    <property type="match status" value="1"/>
</dbReference>
<reference evidence="2 3" key="1">
    <citation type="submission" date="2018-07" db="EMBL/GenBank/DDBJ databases">
        <title>The complete nuclear genome of the prasinophyte Chloropicon primus (CCMP1205).</title>
        <authorList>
            <person name="Pombert J.-F."/>
            <person name="Otis C."/>
            <person name="Turmel M."/>
            <person name="Lemieux C."/>
        </authorList>
    </citation>
    <scope>NUCLEOTIDE SEQUENCE [LARGE SCALE GENOMIC DNA]</scope>
    <source>
        <strain evidence="2 3">CCMP1205</strain>
    </source>
</reference>
<dbReference type="AlphaFoldDB" id="A0A5B8MWP5"/>
<dbReference type="GO" id="GO:0016020">
    <property type="term" value="C:membrane"/>
    <property type="evidence" value="ECO:0007669"/>
    <property type="project" value="InterPro"/>
</dbReference>
<keyword evidence="1" id="KW-1133">Transmembrane helix</keyword>
<gene>
    <name evidence="2" type="ORF">A3770_14p71140</name>
</gene>
<accession>A0A5B8MWP5</accession>
<evidence type="ECO:0000313" key="2">
    <source>
        <dbReference type="EMBL" id="QDZ24596.1"/>
    </source>
</evidence>
<dbReference type="Proteomes" id="UP000316726">
    <property type="component" value="Chromosome 14"/>
</dbReference>
<evidence type="ECO:0000313" key="3">
    <source>
        <dbReference type="Proteomes" id="UP000316726"/>
    </source>
</evidence>